<feature type="transmembrane region" description="Helical" evidence="1">
    <location>
        <begin position="469"/>
        <end position="495"/>
    </location>
</feature>
<dbReference type="PANTHER" id="PTHR37391">
    <property type="entry name" value="E3 UBIQUITIN-PROTEIN LIGASE"/>
    <property type="match status" value="1"/>
</dbReference>
<feature type="transmembrane region" description="Helical" evidence="1">
    <location>
        <begin position="6"/>
        <end position="27"/>
    </location>
</feature>
<keyword evidence="1" id="KW-0812">Transmembrane</keyword>
<reference evidence="3" key="1">
    <citation type="submission" date="2014-11" db="EMBL/GenBank/DDBJ databases">
        <authorList>
            <person name="Otto D Thomas"/>
            <person name="Naeem Raeece"/>
        </authorList>
    </citation>
    <scope>NUCLEOTIDE SEQUENCE</scope>
</reference>
<name>A0A0G4HVB8_9ALVE</name>
<feature type="domain" description="DUF6817" evidence="2">
    <location>
        <begin position="79"/>
        <end position="164"/>
    </location>
</feature>
<evidence type="ECO:0000259" key="2">
    <source>
        <dbReference type="Pfam" id="PF20680"/>
    </source>
</evidence>
<dbReference type="VEuPathDB" id="CryptoDB:Cvel_8832"/>
<gene>
    <name evidence="3" type="ORF">Cvel_8832</name>
</gene>
<dbReference type="PANTHER" id="PTHR37391:SF2">
    <property type="entry name" value="E3 UBIQUITIN-PROTEIN LIGASE"/>
    <property type="match status" value="1"/>
</dbReference>
<accession>A0A0G4HVB8</accession>
<organism evidence="3">
    <name type="scientific">Chromera velia CCMP2878</name>
    <dbReference type="NCBI Taxonomy" id="1169474"/>
    <lineage>
        <taxon>Eukaryota</taxon>
        <taxon>Sar</taxon>
        <taxon>Alveolata</taxon>
        <taxon>Colpodellida</taxon>
        <taxon>Chromeraceae</taxon>
        <taxon>Chromera</taxon>
    </lineage>
</organism>
<keyword evidence="1" id="KW-0472">Membrane</keyword>
<dbReference type="EMBL" id="CDMZ01004027">
    <property type="protein sequence ID" value="CEM48420.1"/>
    <property type="molecule type" value="Genomic_DNA"/>
</dbReference>
<protein>
    <recommendedName>
        <fullName evidence="2">DUF6817 domain-containing protein</fullName>
    </recommendedName>
</protein>
<sequence length="514" mass="58054">MGIDLCVMSLFVFTLVLEGVFVLELLLRSVFQWSGRQIVVAFEGKNAEKDFEGLTKLTRHILRRDYEALDPDFGVFDQILKTAGAEEYWHKHSTFREHLINTWLIMKTWGQPDDLSRAMLFHSAYSNSFVKMALLLPHRERGPLRELIGAPAESLAYIFCSFNRHKVLIEKVLKEGHVPAEGLKVPHLVSGETLELPQRMVGWFLVMTMADNAEQNFGWQDLLFGHGEGKEWMEGGEQKDAEVIWPCDNRPALMLNHISRLGRIARQAEILQVPPIFDSCTKEISKTTERKARDLYVEAAFRRDRLKAPEREKVRKILETVSELNPFVGEPFLIKAQLLLSDGMWDLASKACHLGLARLSEWGTAWDKRMSWAAWMAWGRALRYQAQHQKWSRDGMTMVSLGTVPLQRQIFEEEEVERLKRRHKILSPPLSLPAPIPAGPASASAVAVGPQEGKVVMGEVTVTSLMSPVITIATVVLFQALFGMVGLVLIVTALLRRPSGTRTGPRVASGRATR</sequence>
<dbReference type="AlphaFoldDB" id="A0A0G4HVB8"/>
<keyword evidence="1" id="KW-1133">Transmembrane helix</keyword>
<proteinExistence type="predicted"/>
<dbReference type="InterPro" id="IPR049202">
    <property type="entry name" value="DUF6817"/>
</dbReference>
<evidence type="ECO:0000256" key="1">
    <source>
        <dbReference type="SAM" id="Phobius"/>
    </source>
</evidence>
<evidence type="ECO:0000313" key="3">
    <source>
        <dbReference type="EMBL" id="CEM48420.1"/>
    </source>
</evidence>
<dbReference type="Pfam" id="PF20680">
    <property type="entry name" value="DUF6817"/>
    <property type="match status" value="1"/>
</dbReference>